<dbReference type="EMBL" id="JAVYJV010000016">
    <property type="protein sequence ID" value="KAK4351558.1"/>
    <property type="molecule type" value="Genomic_DNA"/>
</dbReference>
<proteinExistence type="predicted"/>
<feature type="domain" description="Myb-like" evidence="6">
    <location>
        <begin position="640"/>
        <end position="695"/>
    </location>
</feature>
<dbReference type="Gene3D" id="1.10.246.220">
    <property type="match status" value="1"/>
</dbReference>
<evidence type="ECO:0000259" key="6">
    <source>
        <dbReference type="PROSITE" id="PS50090"/>
    </source>
</evidence>
<dbReference type="InterPro" id="IPR009057">
    <property type="entry name" value="Homeodomain-like_sf"/>
</dbReference>
<dbReference type="GO" id="GO:0005634">
    <property type="term" value="C:nucleus"/>
    <property type="evidence" value="ECO:0007669"/>
    <property type="project" value="UniProtKB-SubCell"/>
</dbReference>
<name>A0AAE1RID8_9SOLA</name>
<dbReference type="InterPro" id="IPR017930">
    <property type="entry name" value="Myb_dom"/>
</dbReference>
<dbReference type="Proteomes" id="UP001291623">
    <property type="component" value="Unassembled WGS sequence"/>
</dbReference>
<comment type="subcellular location">
    <subcellularLocation>
        <location evidence="1">Nucleus</location>
    </subcellularLocation>
</comment>
<dbReference type="InterPro" id="IPR001005">
    <property type="entry name" value="SANT/Myb"/>
</dbReference>
<dbReference type="SUPFAM" id="SSF54236">
    <property type="entry name" value="Ubiquitin-like"/>
    <property type="match status" value="1"/>
</dbReference>
<evidence type="ECO:0000313" key="8">
    <source>
        <dbReference type="EMBL" id="KAK4351558.1"/>
    </source>
</evidence>
<dbReference type="SMART" id="SM00717">
    <property type="entry name" value="SANT"/>
    <property type="match status" value="1"/>
</dbReference>
<evidence type="ECO:0000313" key="9">
    <source>
        <dbReference type="Proteomes" id="UP001291623"/>
    </source>
</evidence>
<dbReference type="PANTHER" id="PTHR21717">
    <property type="entry name" value="TELOMERIC REPEAT BINDING PROTEIN"/>
    <property type="match status" value="1"/>
</dbReference>
<keyword evidence="3" id="KW-0539">Nucleus</keyword>
<dbReference type="AlphaFoldDB" id="A0AAE1RID8"/>
<feature type="region of interest" description="Disordered" evidence="4">
    <location>
        <begin position="585"/>
        <end position="609"/>
    </location>
</feature>
<evidence type="ECO:0000256" key="3">
    <source>
        <dbReference type="ARBA" id="ARBA00023242"/>
    </source>
</evidence>
<dbReference type="Pfam" id="PF23603">
    <property type="entry name" value="Ubiquitin_TPR1"/>
    <property type="match status" value="1"/>
</dbReference>
<dbReference type="GO" id="GO:0000976">
    <property type="term" value="F:transcription cis-regulatory region binding"/>
    <property type="evidence" value="ECO:0007669"/>
    <property type="project" value="UniProtKB-ARBA"/>
</dbReference>
<feature type="transmembrane region" description="Helical" evidence="5">
    <location>
        <begin position="51"/>
        <end position="73"/>
    </location>
</feature>
<evidence type="ECO:0000256" key="1">
    <source>
        <dbReference type="ARBA" id="ARBA00004123"/>
    </source>
</evidence>
<feature type="domain" description="HTH myb-type" evidence="7">
    <location>
        <begin position="640"/>
        <end position="699"/>
    </location>
</feature>
<accession>A0AAE1RID8</accession>
<dbReference type="SUPFAM" id="SSF46689">
    <property type="entry name" value="Homeodomain-like"/>
    <property type="match status" value="1"/>
</dbReference>
<evidence type="ECO:0000256" key="4">
    <source>
        <dbReference type="SAM" id="MobiDB-lite"/>
    </source>
</evidence>
<dbReference type="InterPro" id="IPR029071">
    <property type="entry name" value="Ubiquitin-like_domsf"/>
</dbReference>
<dbReference type="GO" id="GO:0010597">
    <property type="term" value="P:green leaf volatile biosynthetic process"/>
    <property type="evidence" value="ECO:0007669"/>
    <property type="project" value="UniProtKB-ARBA"/>
</dbReference>
<gene>
    <name evidence="8" type="ORF">RND71_030871</name>
</gene>
<feature type="compositionally biased region" description="Basic and acidic residues" evidence="4">
    <location>
        <begin position="350"/>
        <end position="359"/>
    </location>
</feature>
<dbReference type="CDD" id="cd11660">
    <property type="entry name" value="SANT_TRF"/>
    <property type="match status" value="1"/>
</dbReference>
<dbReference type="GO" id="GO:0042162">
    <property type="term" value="F:telomeric DNA binding"/>
    <property type="evidence" value="ECO:0007669"/>
    <property type="project" value="UniProtKB-ARBA"/>
</dbReference>
<organism evidence="8 9">
    <name type="scientific">Anisodus tanguticus</name>
    <dbReference type="NCBI Taxonomy" id="243964"/>
    <lineage>
        <taxon>Eukaryota</taxon>
        <taxon>Viridiplantae</taxon>
        <taxon>Streptophyta</taxon>
        <taxon>Embryophyta</taxon>
        <taxon>Tracheophyta</taxon>
        <taxon>Spermatophyta</taxon>
        <taxon>Magnoliopsida</taxon>
        <taxon>eudicotyledons</taxon>
        <taxon>Gunneridae</taxon>
        <taxon>Pentapetalae</taxon>
        <taxon>asterids</taxon>
        <taxon>lamiids</taxon>
        <taxon>Solanales</taxon>
        <taxon>Solanaceae</taxon>
        <taxon>Solanoideae</taxon>
        <taxon>Hyoscyameae</taxon>
        <taxon>Anisodus</taxon>
    </lineage>
</organism>
<feature type="region of interest" description="Disordered" evidence="4">
    <location>
        <begin position="393"/>
        <end position="415"/>
    </location>
</feature>
<feature type="region of interest" description="Disordered" evidence="4">
    <location>
        <begin position="350"/>
        <end position="374"/>
    </location>
</feature>
<dbReference type="PROSITE" id="PS51294">
    <property type="entry name" value="HTH_MYB"/>
    <property type="match status" value="1"/>
</dbReference>
<feature type="compositionally biased region" description="Low complexity" evidence="4">
    <location>
        <begin position="393"/>
        <end position="404"/>
    </location>
</feature>
<keyword evidence="5" id="KW-1133">Transmembrane helix</keyword>
<comment type="caution">
    <text evidence="8">The sequence shown here is derived from an EMBL/GenBank/DDBJ whole genome shotgun (WGS) entry which is preliminary data.</text>
</comment>
<reference evidence="8" key="1">
    <citation type="submission" date="2023-12" db="EMBL/GenBank/DDBJ databases">
        <title>Genome assembly of Anisodus tanguticus.</title>
        <authorList>
            <person name="Wang Y.-J."/>
        </authorList>
    </citation>
    <scope>NUCLEOTIDE SEQUENCE</scope>
    <source>
        <strain evidence="8">KB-2021</strain>
        <tissue evidence="8">Leaf</tissue>
    </source>
</reference>
<keyword evidence="2" id="KW-0238">DNA-binding</keyword>
<sequence>MGNFWVLEGESCSNLCSEPDWVGEKILGFSTSLLFPLVPKKLSVSSVKIRFGLVDLMLSFCVIFVSFLDYFAYIARLTEGMYRYEVPPIPRATRSARGRGNVRKKSDSNEMCAFDLLTTVAGKLLLEGESTSNSSEKDRSVVVKYTADPVKEDEDTSLKENKGFFISPIVSEAPVVNHCLSKSTDTLSGPASVITSSDCSEKLSSGERFVNGESKVENGNCSTKAEQEADFSSCTLGADSKKQMKIDLSNDAKISTNKRDAICSSEFPDLWDRKPSMLVALDNTVKLSLSTDPDPFGSFPVIRNDVQLANKDDDEKSCGSIQPSPRNKAFRPAPRVGDWRMRKLRDDEGHVNVDSETRHVYQNRKNGYTAERSQRDFPIKKRKLYYCNSFSNSDGGSSDGISSSPTKDLNRDTSGYSLASSGARAAAATSISKGARASFRSSDSHVKLKIKSFRVPELFVEIPENSTIGSLKACKSRTVMEAVTAILGGSLHIGVVFQGKKVRDDSKTLFQAGISHDDKLDALGFTLEPNPSRASQPLGPEGRSCVLPCETCQPLTRCSPAPAVIPNGIQQGTYNVFPDHHPGKNLSNFIESDHDSAPSSPDTSLERNGADSRALVPVAAMDAEVLAVVPMRKPKRSETAQRRIRRPFSVSEVEALVQAVEKLGTGRWRDVKMRAFDIAKHRTCVDLKDKWKTLVHTARISPQQRRGEPVPQELLDRVLIAHAYWSQQQARQQMKHQSETRLLL</sequence>
<keyword evidence="5" id="KW-0472">Membrane</keyword>
<protein>
    <recommendedName>
        <fullName evidence="10">Telomere repeat-binding protein 5</fullName>
    </recommendedName>
</protein>
<evidence type="ECO:0008006" key="10">
    <source>
        <dbReference type="Google" id="ProtNLM"/>
    </source>
</evidence>
<evidence type="ECO:0000256" key="2">
    <source>
        <dbReference type="ARBA" id="ARBA00023125"/>
    </source>
</evidence>
<dbReference type="InterPro" id="IPR031105">
    <property type="entry name" value="TRP_plant"/>
</dbReference>
<keyword evidence="9" id="KW-1185">Reference proteome</keyword>
<dbReference type="PANTHER" id="PTHR21717:SF70">
    <property type="entry name" value="TELOMERE REPEAT-BINDING PROTEIN 2-RELATED"/>
    <property type="match status" value="1"/>
</dbReference>
<evidence type="ECO:0000256" key="5">
    <source>
        <dbReference type="SAM" id="Phobius"/>
    </source>
</evidence>
<evidence type="ECO:0000259" key="7">
    <source>
        <dbReference type="PROSITE" id="PS51294"/>
    </source>
</evidence>
<dbReference type="PROSITE" id="PS50090">
    <property type="entry name" value="MYB_LIKE"/>
    <property type="match status" value="1"/>
</dbReference>
<dbReference type="InterPro" id="IPR057625">
    <property type="entry name" value="TPR1-6-like_ubiquitin"/>
</dbReference>
<keyword evidence="5" id="KW-0812">Transmembrane</keyword>
<feature type="region of interest" description="Disordered" evidence="4">
    <location>
        <begin position="311"/>
        <end position="336"/>
    </location>
</feature>